<evidence type="ECO:0000313" key="2">
    <source>
        <dbReference type="Proteomes" id="UP000250043"/>
    </source>
</evidence>
<reference evidence="1 2" key="1">
    <citation type="submission" date="2016-07" db="EMBL/GenBank/DDBJ databases">
        <title>Draft genome of the white-rot fungus Obba rivulosa 3A-2.</title>
        <authorList>
            <consortium name="DOE Joint Genome Institute"/>
            <person name="Miettinen O."/>
            <person name="Riley R."/>
            <person name="Acob R."/>
            <person name="Barry K."/>
            <person name="Cullen D."/>
            <person name="De Vries R."/>
            <person name="Hainaut M."/>
            <person name="Hatakka A."/>
            <person name="Henrissat B."/>
            <person name="Hilden K."/>
            <person name="Kuo R."/>
            <person name="Labutti K."/>
            <person name="Lipzen A."/>
            <person name="Makela M.R."/>
            <person name="Sandor L."/>
            <person name="Spatafora J.W."/>
            <person name="Grigoriev I.V."/>
            <person name="Hibbett D.S."/>
        </authorList>
    </citation>
    <scope>NUCLEOTIDE SEQUENCE [LARGE SCALE GENOMIC DNA]</scope>
    <source>
        <strain evidence="1 2">3A-2</strain>
    </source>
</reference>
<dbReference type="EMBL" id="KV722934">
    <property type="protein sequence ID" value="OCH83611.1"/>
    <property type="molecule type" value="Genomic_DNA"/>
</dbReference>
<accession>A0A8E2AFW3</accession>
<protein>
    <submittedName>
        <fullName evidence="1">Uncharacterized protein</fullName>
    </submittedName>
</protein>
<name>A0A8E2AFW3_9APHY</name>
<dbReference type="Proteomes" id="UP000250043">
    <property type="component" value="Unassembled WGS sequence"/>
</dbReference>
<organism evidence="1 2">
    <name type="scientific">Obba rivulosa</name>
    <dbReference type="NCBI Taxonomy" id="1052685"/>
    <lineage>
        <taxon>Eukaryota</taxon>
        <taxon>Fungi</taxon>
        <taxon>Dikarya</taxon>
        <taxon>Basidiomycota</taxon>
        <taxon>Agaricomycotina</taxon>
        <taxon>Agaricomycetes</taxon>
        <taxon>Polyporales</taxon>
        <taxon>Gelatoporiaceae</taxon>
        <taxon>Obba</taxon>
    </lineage>
</organism>
<sequence length="326" mass="36604">MDNNSSETGRSLKTLRGRLALRPRVSIRVIVDAGENGVLKRSSTCIPVPPEILYSILLEVTLRYFTDVYSDALESRDLTFKRFAENPVPANLQVSRQHRETMLKVLLDTLGIESGPDGLLAPDSWKCFKDVRQALHIARTGERTSFDALVSEMNLSESYSPVPKTYLAFARYELSTREALDNGADVIVDRALQAARELSAVTNELMDRQSALDLWLLLGLHARITERTFTIGLFELGSTIKAVLNQLELLSRMGAEWLIQSPLKQRMLFMTEQTVVKWAAQEEQLSNSSSNLSTIFYYLHDVPPPTESVVSAQALRVGFHLLSYLV</sequence>
<keyword evidence="2" id="KW-1185">Reference proteome</keyword>
<evidence type="ECO:0000313" key="1">
    <source>
        <dbReference type="EMBL" id="OCH83611.1"/>
    </source>
</evidence>
<proteinExistence type="predicted"/>
<gene>
    <name evidence="1" type="ORF">OBBRIDRAFT_829822</name>
</gene>
<dbReference type="AlphaFoldDB" id="A0A8E2AFW3"/>